<dbReference type="EMBL" id="AQHW01000013">
    <property type="protein sequence ID" value="KKB57294.1"/>
    <property type="molecule type" value="Genomic_DNA"/>
</dbReference>
<proteinExistence type="predicted"/>
<name>A0A0F5JHU3_9BACT</name>
<evidence type="ECO:0000313" key="1">
    <source>
        <dbReference type="EMBL" id="KKB57294.1"/>
    </source>
</evidence>
<dbReference type="PROSITE" id="PS51257">
    <property type="entry name" value="PROKAR_LIPOPROTEIN"/>
    <property type="match status" value="1"/>
</dbReference>
<protein>
    <submittedName>
        <fullName evidence="1">Uncharacterized protein</fullName>
    </submittedName>
</protein>
<organism evidence="1 2">
    <name type="scientific">Parabacteroides gordonii MS-1 = DSM 23371</name>
    <dbReference type="NCBI Taxonomy" id="1203610"/>
    <lineage>
        <taxon>Bacteria</taxon>
        <taxon>Pseudomonadati</taxon>
        <taxon>Bacteroidota</taxon>
        <taxon>Bacteroidia</taxon>
        <taxon>Bacteroidales</taxon>
        <taxon>Tannerellaceae</taxon>
        <taxon>Parabacteroides</taxon>
    </lineage>
</organism>
<dbReference type="PATRIC" id="fig|1203610.3.peg.2065"/>
<dbReference type="RefSeq" id="WP_028730221.1">
    <property type="nucleotide sequence ID" value="NZ_KE386765.1"/>
</dbReference>
<keyword evidence="2" id="KW-1185">Reference proteome</keyword>
<dbReference type="STRING" id="1203610.HMPREF1536_02015"/>
<accession>A0A0F5JHU3</accession>
<dbReference type="AlphaFoldDB" id="A0A0F5JHU3"/>
<sequence>MKNLLAIFLMAILFVSCEGPQGEPGRDGASTYWIIEDEIEVKSNDWKLSSNEEGEPIYTYDFRIKDKDYDLYMNAYYTGLVSCYMYLDFGDDKLEAQTPLPNPVDRQDKDGNKWTETYSYDYTIDGFIIFKVSISDFFLDQKPPTTYFRAAALTY</sequence>
<reference evidence="1 2" key="1">
    <citation type="submission" date="2013-04" db="EMBL/GenBank/DDBJ databases">
        <title>The Genome Sequence of Parabacteroides gordonii DSM 23371.</title>
        <authorList>
            <consortium name="The Broad Institute Genomics Platform"/>
            <person name="Earl A."/>
            <person name="Ward D."/>
            <person name="Feldgarden M."/>
            <person name="Gevers D."/>
            <person name="Martens E."/>
            <person name="Sakamoto M."/>
            <person name="Benno Y."/>
            <person name="Suzuki N."/>
            <person name="Matsunaga N."/>
            <person name="Koshihara K."/>
            <person name="Seki M."/>
            <person name="Komiya H."/>
            <person name="Walker B."/>
            <person name="Young S."/>
            <person name="Zeng Q."/>
            <person name="Gargeya S."/>
            <person name="Fitzgerald M."/>
            <person name="Haas B."/>
            <person name="Abouelleil A."/>
            <person name="Allen A.W."/>
            <person name="Alvarado L."/>
            <person name="Arachchi H.M."/>
            <person name="Berlin A.M."/>
            <person name="Chapman S.B."/>
            <person name="Gainer-Dewar J."/>
            <person name="Goldberg J."/>
            <person name="Griggs A."/>
            <person name="Gujja S."/>
            <person name="Hansen M."/>
            <person name="Howarth C."/>
            <person name="Imamovic A."/>
            <person name="Ireland A."/>
            <person name="Larimer J."/>
            <person name="McCowan C."/>
            <person name="Murphy C."/>
            <person name="Pearson M."/>
            <person name="Poon T.W."/>
            <person name="Priest M."/>
            <person name="Roberts A."/>
            <person name="Saif S."/>
            <person name="Shea T."/>
            <person name="Sisk P."/>
            <person name="Sykes S."/>
            <person name="Wortman J."/>
            <person name="Nusbaum C."/>
            <person name="Birren B."/>
        </authorList>
    </citation>
    <scope>NUCLEOTIDE SEQUENCE [LARGE SCALE GENOMIC DNA]</scope>
    <source>
        <strain evidence="1 2">MS-1</strain>
    </source>
</reference>
<evidence type="ECO:0000313" key="2">
    <source>
        <dbReference type="Proteomes" id="UP000033035"/>
    </source>
</evidence>
<comment type="caution">
    <text evidence="1">The sequence shown here is derived from an EMBL/GenBank/DDBJ whole genome shotgun (WGS) entry which is preliminary data.</text>
</comment>
<gene>
    <name evidence="1" type="ORF">HMPREF1536_02015</name>
</gene>
<dbReference type="Proteomes" id="UP000033035">
    <property type="component" value="Unassembled WGS sequence"/>
</dbReference>
<dbReference type="HOGENOM" id="CLU_142912_0_0_10"/>